<feature type="compositionally biased region" description="Polar residues" evidence="1">
    <location>
        <begin position="436"/>
        <end position="452"/>
    </location>
</feature>
<dbReference type="AlphaFoldDB" id="A0A8H7Q7Z8"/>
<feature type="compositionally biased region" description="Low complexity" evidence="1">
    <location>
        <begin position="463"/>
        <end position="481"/>
    </location>
</feature>
<evidence type="ECO:0000313" key="4">
    <source>
        <dbReference type="Proteomes" id="UP000612746"/>
    </source>
</evidence>
<feature type="compositionally biased region" description="Low complexity" evidence="1">
    <location>
        <begin position="563"/>
        <end position="577"/>
    </location>
</feature>
<evidence type="ECO:0000256" key="1">
    <source>
        <dbReference type="SAM" id="MobiDB-lite"/>
    </source>
</evidence>
<proteinExistence type="predicted"/>
<reference evidence="3" key="1">
    <citation type="submission" date="2020-12" db="EMBL/GenBank/DDBJ databases">
        <title>Metabolic potential, ecology and presence of endohyphal bacteria is reflected in genomic diversity of Mucoromycotina.</title>
        <authorList>
            <person name="Muszewska A."/>
            <person name="Okrasinska A."/>
            <person name="Steczkiewicz K."/>
            <person name="Drgas O."/>
            <person name="Orlowska M."/>
            <person name="Perlinska-Lenart U."/>
            <person name="Aleksandrzak-Piekarczyk T."/>
            <person name="Szatraj K."/>
            <person name="Zielenkiewicz U."/>
            <person name="Pilsyk S."/>
            <person name="Malc E."/>
            <person name="Mieczkowski P."/>
            <person name="Kruszewska J.S."/>
            <person name="Biernat P."/>
            <person name="Pawlowska J."/>
        </authorList>
    </citation>
    <scope>NUCLEOTIDE SEQUENCE</scope>
    <source>
        <strain evidence="3">WA0000051536</strain>
    </source>
</reference>
<dbReference type="Pfam" id="PF02752">
    <property type="entry name" value="Arrestin_C"/>
    <property type="match status" value="1"/>
</dbReference>
<dbReference type="EMBL" id="JAEPRA010000004">
    <property type="protein sequence ID" value="KAG2186814.1"/>
    <property type="molecule type" value="Genomic_DNA"/>
</dbReference>
<dbReference type="SUPFAM" id="SSF81296">
    <property type="entry name" value="E set domains"/>
    <property type="match status" value="2"/>
</dbReference>
<feature type="region of interest" description="Disordered" evidence="1">
    <location>
        <begin position="309"/>
        <end position="412"/>
    </location>
</feature>
<dbReference type="SMART" id="SM01017">
    <property type="entry name" value="Arrestin_C"/>
    <property type="match status" value="1"/>
</dbReference>
<organism evidence="3 4">
    <name type="scientific">Umbelopsis vinacea</name>
    <dbReference type="NCBI Taxonomy" id="44442"/>
    <lineage>
        <taxon>Eukaryota</taxon>
        <taxon>Fungi</taxon>
        <taxon>Fungi incertae sedis</taxon>
        <taxon>Mucoromycota</taxon>
        <taxon>Mucoromycotina</taxon>
        <taxon>Umbelopsidomycetes</taxon>
        <taxon>Umbelopsidales</taxon>
        <taxon>Umbelopsidaceae</taxon>
        <taxon>Umbelopsis</taxon>
    </lineage>
</organism>
<feature type="compositionally biased region" description="Low complexity" evidence="1">
    <location>
        <begin position="400"/>
        <end position="412"/>
    </location>
</feature>
<dbReference type="Gene3D" id="2.60.40.640">
    <property type="match status" value="2"/>
</dbReference>
<keyword evidence="4" id="KW-1185">Reference proteome</keyword>
<feature type="domain" description="Arrestin C-terminal-like" evidence="2">
    <location>
        <begin position="156"/>
        <end position="295"/>
    </location>
</feature>
<feature type="compositionally biased region" description="Low complexity" evidence="1">
    <location>
        <begin position="542"/>
        <end position="554"/>
    </location>
</feature>
<dbReference type="InterPro" id="IPR014756">
    <property type="entry name" value="Ig_E-set"/>
</dbReference>
<dbReference type="InterPro" id="IPR011022">
    <property type="entry name" value="Arrestin_C-like"/>
</dbReference>
<gene>
    <name evidence="3" type="ORF">INT44_003040</name>
</gene>
<dbReference type="Proteomes" id="UP000612746">
    <property type="component" value="Unassembled WGS sequence"/>
</dbReference>
<evidence type="ECO:0000313" key="3">
    <source>
        <dbReference type="EMBL" id="KAG2186814.1"/>
    </source>
</evidence>
<feature type="compositionally biased region" description="Low complexity" evidence="1">
    <location>
        <begin position="506"/>
        <end position="517"/>
    </location>
</feature>
<accession>A0A8H7Q7Z8</accession>
<feature type="region of interest" description="Disordered" evidence="1">
    <location>
        <begin position="425"/>
        <end position="597"/>
    </location>
</feature>
<sequence>MLGRGEFYITLNDSRYFFPGDTINGTVTLSLDKPTKTNCILVIFKGEVEAGGDYFNLFTKQIKIAADVGILDARTHSFSFEFLIDSHLNLPSSTKLARGSIKYGLTAIHERPLIPDALSLKAEYALQILENINAEWPEFAHEAEMCQDVMISGSNDTRKVRIIAKMPRFAFVRGDIIPLELSIKHFEPFTREKGIKVELMRIALFGKSKNQTPVQNALRSLVTDLNVSTNNFVFSATPHILIPTSTPPTIDINGKILNVQYQVRISINLNSSNETVSKSNHVVLEIPIVVATWPPAAIPIDIDLDEEELQSDPQTEETESDPETGETEHKLSDVPKQVFVATRPVRTSSLSQASQPPPIIPLSSQMSGTETTVAATALNEHTSKDNNNVSRLDGAHPNQVTGSVNSNSVVGINGVDSTCVKNTTTRKASQRFPIPTASSVYETSTPPTSFSPNGPPQSIPQESLSISHSISHNHHSVSSAIQPSASQNPGLSLSHSNSINSGTFASSSHYSPNMSMSQPLSTSPGYHSTTPISQMPSPPGPHSALPAPHSLSSSFDHHPVMPMPHNSPSSYPNSSHYGHNPSISLPHMPIPNHHNSSERHYLPHHWPQKSIPPGYGNQTNAAYQMPEPMNYNQADYIPENAYYHAESQQMPSYQSSSYYPQLHSESDPAYAPFTYPMSLPTPGQAMPSAQPMPTPNAAYHQSFPQFPY</sequence>
<dbReference type="OrthoDB" id="2411902at2759"/>
<protein>
    <recommendedName>
        <fullName evidence="2">Arrestin C-terminal-like domain-containing protein</fullName>
    </recommendedName>
</protein>
<feature type="compositionally biased region" description="Polar residues" evidence="1">
    <location>
        <begin position="482"/>
        <end position="505"/>
    </location>
</feature>
<evidence type="ECO:0000259" key="2">
    <source>
        <dbReference type="SMART" id="SM01017"/>
    </source>
</evidence>
<name>A0A8H7Q7Z8_9FUNG</name>
<feature type="compositionally biased region" description="Acidic residues" evidence="1">
    <location>
        <begin position="309"/>
        <end position="325"/>
    </location>
</feature>
<comment type="caution">
    <text evidence="3">The sequence shown here is derived from an EMBL/GenBank/DDBJ whole genome shotgun (WGS) entry which is preliminary data.</text>
</comment>
<dbReference type="InterPro" id="IPR014752">
    <property type="entry name" value="Arrestin-like_C"/>
</dbReference>
<feature type="compositionally biased region" description="Polar residues" evidence="1">
    <location>
        <begin position="518"/>
        <end position="535"/>
    </location>
</feature>